<accession>A0A9X2AM72</accession>
<proteinExistence type="predicted"/>
<feature type="region of interest" description="Disordered" evidence="1">
    <location>
        <begin position="101"/>
        <end position="140"/>
    </location>
</feature>
<name>A0A9X2AM72_9BURK</name>
<sequence>MTFTQVFVTEPILALENHDSPGAMTHCYKYCGCTQDLHRRDVNAGESAPVEVLIMKKIFVLLACVVAGVPAWAQDQVSKAEPLDRQQQDEQRRIELRNAIQEQRQAKDPGASRHLSSEQRAELRQQLREQAPPLRRGGRP</sequence>
<dbReference type="AlphaFoldDB" id="A0A9X2AM72"/>
<keyword evidence="3" id="KW-1185">Reference proteome</keyword>
<feature type="compositionally biased region" description="Basic and acidic residues" evidence="1">
    <location>
        <begin position="104"/>
        <end position="127"/>
    </location>
</feature>
<dbReference type="Proteomes" id="UP001139447">
    <property type="component" value="Unassembled WGS sequence"/>
</dbReference>
<dbReference type="RefSeq" id="WP_243305559.1">
    <property type="nucleotide sequence ID" value="NZ_JALGBI010000001.1"/>
</dbReference>
<evidence type="ECO:0000313" key="2">
    <source>
        <dbReference type="EMBL" id="MCJ0762994.1"/>
    </source>
</evidence>
<evidence type="ECO:0000313" key="3">
    <source>
        <dbReference type="Proteomes" id="UP001139447"/>
    </source>
</evidence>
<protein>
    <submittedName>
        <fullName evidence="2">Uncharacterized protein</fullName>
    </submittedName>
</protein>
<dbReference type="EMBL" id="JALGBI010000001">
    <property type="protein sequence ID" value="MCJ0762994.1"/>
    <property type="molecule type" value="Genomic_DNA"/>
</dbReference>
<comment type="caution">
    <text evidence="2">The sequence shown here is derived from an EMBL/GenBank/DDBJ whole genome shotgun (WGS) entry which is preliminary data.</text>
</comment>
<organism evidence="2 3">
    <name type="scientific">Variovorax terrae</name>
    <dbReference type="NCBI Taxonomy" id="2923278"/>
    <lineage>
        <taxon>Bacteria</taxon>
        <taxon>Pseudomonadati</taxon>
        <taxon>Pseudomonadota</taxon>
        <taxon>Betaproteobacteria</taxon>
        <taxon>Burkholderiales</taxon>
        <taxon>Comamonadaceae</taxon>
        <taxon>Variovorax</taxon>
    </lineage>
</organism>
<gene>
    <name evidence="2" type="ORF">MMF98_07200</name>
</gene>
<evidence type="ECO:0000256" key="1">
    <source>
        <dbReference type="SAM" id="MobiDB-lite"/>
    </source>
</evidence>
<reference evidence="2" key="1">
    <citation type="submission" date="2022-03" db="EMBL/GenBank/DDBJ databases">
        <authorList>
            <person name="Woo C.Y."/>
        </authorList>
    </citation>
    <scope>NUCLEOTIDE SEQUENCE</scope>
    <source>
        <strain evidence="2">CYS-02</strain>
    </source>
</reference>